<name>A0A1I2IP34_9ACTN</name>
<protein>
    <submittedName>
        <fullName evidence="3">Cytochrome P450</fullName>
    </submittedName>
</protein>
<keyword evidence="4" id="KW-1185">Reference proteome</keyword>
<dbReference type="AlphaFoldDB" id="A0A1I2IP34"/>
<dbReference type="GO" id="GO:0020037">
    <property type="term" value="F:heme binding"/>
    <property type="evidence" value="ECO:0007669"/>
    <property type="project" value="InterPro"/>
</dbReference>
<evidence type="ECO:0000256" key="2">
    <source>
        <dbReference type="RuleBase" id="RU000461"/>
    </source>
</evidence>
<dbReference type="PRINTS" id="PR00359">
    <property type="entry name" value="BP450"/>
</dbReference>
<sequence length="430" mass="48282">MVTPYSVAPTDRRRVVSLFSRLRKPGGQESPLPIYAELQAMGDVVPAPWGGHLVTSFGLSDQVLRNRAWRVTDNEWAARQGQGTRWSAASSREIGQTLVRLNPPHHTLMRRSVGNMFDRSALADIKKSVERTTDRLVARLAERLRDGVADFVPLVSEELPVITIGEWMGLPAADFPLLRALTHDQVFTQELLPSPSQLMISDNATRTLHEYFSALVRDRRRSPGDDPVSQWLRIWDELEPDRDRADEAVYYLALLVVLAALETTSTLLSTMAWLIAGHPRQMGWLRAHPQDIPGAVEEVLRYDPPIHVVTRVAGDDMRLADIDVRKDETVHLMLAAANHDPAQYADPHIFDIRRKVSHLSFGGGIHYCVGAPLARMEAAALLTSLLRRLPGLRLHRPPEWAPRVAFRRLTTLQVADTAHERVPHQAGPRD</sequence>
<dbReference type="PRINTS" id="PR00385">
    <property type="entry name" value="P450"/>
</dbReference>
<dbReference type="Pfam" id="PF00067">
    <property type="entry name" value="p450"/>
    <property type="match status" value="1"/>
</dbReference>
<gene>
    <name evidence="3" type="ORF">SAMN05216251_11451</name>
</gene>
<keyword evidence="2" id="KW-0408">Iron</keyword>
<dbReference type="PANTHER" id="PTHR46696:SF1">
    <property type="entry name" value="CYTOCHROME P450 YJIB-RELATED"/>
    <property type="match status" value="1"/>
</dbReference>
<keyword evidence="2" id="KW-0349">Heme</keyword>
<dbReference type="PANTHER" id="PTHR46696">
    <property type="entry name" value="P450, PUTATIVE (EUROFUNG)-RELATED"/>
    <property type="match status" value="1"/>
</dbReference>
<proteinExistence type="inferred from homology"/>
<dbReference type="InterPro" id="IPR036396">
    <property type="entry name" value="Cyt_P450_sf"/>
</dbReference>
<comment type="similarity">
    <text evidence="1 2">Belongs to the cytochrome P450 family.</text>
</comment>
<reference evidence="3 4" key="1">
    <citation type="submission" date="2016-10" db="EMBL/GenBank/DDBJ databases">
        <authorList>
            <person name="de Groot N.N."/>
        </authorList>
    </citation>
    <scope>NUCLEOTIDE SEQUENCE [LARGE SCALE GENOMIC DNA]</scope>
    <source>
        <strain evidence="3 4">CGMCC 4.3510</strain>
    </source>
</reference>
<keyword evidence="2" id="KW-0503">Monooxygenase</keyword>
<dbReference type="Proteomes" id="UP000199323">
    <property type="component" value="Unassembled WGS sequence"/>
</dbReference>
<dbReference type="GO" id="GO:0005506">
    <property type="term" value="F:iron ion binding"/>
    <property type="evidence" value="ECO:0007669"/>
    <property type="project" value="InterPro"/>
</dbReference>
<organism evidence="3 4">
    <name type="scientific">Actinacidiphila alni</name>
    <dbReference type="NCBI Taxonomy" id="380248"/>
    <lineage>
        <taxon>Bacteria</taxon>
        <taxon>Bacillati</taxon>
        <taxon>Actinomycetota</taxon>
        <taxon>Actinomycetes</taxon>
        <taxon>Kitasatosporales</taxon>
        <taxon>Streptomycetaceae</taxon>
        <taxon>Actinacidiphila</taxon>
    </lineage>
</organism>
<keyword evidence="2" id="KW-0560">Oxidoreductase</keyword>
<keyword evidence="2" id="KW-0479">Metal-binding</keyword>
<dbReference type="InterPro" id="IPR017972">
    <property type="entry name" value="Cyt_P450_CS"/>
</dbReference>
<dbReference type="STRING" id="380248.SAMN05216251_11451"/>
<evidence type="ECO:0000313" key="4">
    <source>
        <dbReference type="Proteomes" id="UP000199323"/>
    </source>
</evidence>
<dbReference type="SUPFAM" id="SSF48264">
    <property type="entry name" value="Cytochrome P450"/>
    <property type="match status" value="1"/>
</dbReference>
<accession>A0A1I2IP34</accession>
<dbReference type="InterPro" id="IPR002397">
    <property type="entry name" value="Cyt_P450_B"/>
</dbReference>
<dbReference type="InterPro" id="IPR001128">
    <property type="entry name" value="Cyt_P450"/>
</dbReference>
<dbReference type="EMBL" id="FONG01000014">
    <property type="protein sequence ID" value="SFF43460.1"/>
    <property type="molecule type" value="Genomic_DNA"/>
</dbReference>
<dbReference type="GO" id="GO:0004497">
    <property type="term" value="F:monooxygenase activity"/>
    <property type="evidence" value="ECO:0007669"/>
    <property type="project" value="UniProtKB-KW"/>
</dbReference>
<dbReference type="PROSITE" id="PS00086">
    <property type="entry name" value="CYTOCHROME_P450"/>
    <property type="match status" value="1"/>
</dbReference>
<evidence type="ECO:0000313" key="3">
    <source>
        <dbReference type="EMBL" id="SFF43460.1"/>
    </source>
</evidence>
<dbReference type="GO" id="GO:0016705">
    <property type="term" value="F:oxidoreductase activity, acting on paired donors, with incorporation or reduction of molecular oxygen"/>
    <property type="evidence" value="ECO:0007669"/>
    <property type="project" value="InterPro"/>
</dbReference>
<evidence type="ECO:0000256" key="1">
    <source>
        <dbReference type="ARBA" id="ARBA00010617"/>
    </source>
</evidence>
<dbReference type="Gene3D" id="1.10.630.10">
    <property type="entry name" value="Cytochrome P450"/>
    <property type="match status" value="1"/>
</dbReference>